<dbReference type="InterPro" id="IPR014729">
    <property type="entry name" value="Rossmann-like_a/b/a_fold"/>
</dbReference>
<reference evidence="10" key="1">
    <citation type="submission" date="2018-07" db="EMBL/GenBank/DDBJ databases">
        <authorList>
            <person name="Quirk P.G."/>
            <person name="Krulwich T.A."/>
        </authorList>
    </citation>
    <scope>NUCLEOTIDE SEQUENCE</scope>
</reference>
<dbReference type="SUPFAM" id="SSF52402">
    <property type="entry name" value="Adenine nucleotide alpha hydrolases-like"/>
    <property type="match status" value="1"/>
</dbReference>
<dbReference type="InterPro" id="IPR018317">
    <property type="entry name" value="QueC"/>
</dbReference>
<evidence type="ECO:0000256" key="2">
    <source>
        <dbReference type="ARBA" id="ARBA00022598"/>
    </source>
</evidence>
<dbReference type="GO" id="GO:0005524">
    <property type="term" value="F:ATP binding"/>
    <property type="evidence" value="ECO:0007669"/>
    <property type="project" value="UniProtKB-KW"/>
</dbReference>
<evidence type="ECO:0000256" key="3">
    <source>
        <dbReference type="ARBA" id="ARBA00022723"/>
    </source>
</evidence>
<comment type="catalytic activity">
    <reaction evidence="9">
        <text>7-carboxy-7-carbaguanine + NH4(+) + 2 ATP = 7-cyano-7-carbaguanine + 2 AMP + 2 diphosphate + 2 H(+)</text>
        <dbReference type="Rhea" id="RHEA:27982"/>
        <dbReference type="ChEBI" id="CHEBI:15378"/>
        <dbReference type="ChEBI" id="CHEBI:28938"/>
        <dbReference type="ChEBI" id="CHEBI:30616"/>
        <dbReference type="ChEBI" id="CHEBI:33019"/>
        <dbReference type="ChEBI" id="CHEBI:45075"/>
        <dbReference type="ChEBI" id="CHEBI:61036"/>
        <dbReference type="ChEBI" id="CHEBI:456215"/>
        <dbReference type="EC" id="6.3.4.20"/>
    </reaction>
</comment>
<dbReference type="PANTHER" id="PTHR42914:SF1">
    <property type="entry name" value="7-CYANO-7-DEAZAGUANINE SYNTHASE"/>
    <property type="match status" value="1"/>
</dbReference>
<evidence type="ECO:0000256" key="5">
    <source>
        <dbReference type="ARBA" id="ARBA00022833"/>
    </source>
</evidence>
<dbReference type="Gene3D" id="3.40.50.620">
    <property type="entry name" value="HUPs"/>
    <property type="match status" value="1"/>
</dbReference>
<keyword evidence="5" id="KW-0862">Zinc</keyword>
<dbReference type="Pfam" id="PF06508">
    <property type="entry name" value="QueC"/>
    <property type="match status" value="1"/>
</dbReference>
<dbReference type="GO" id="GO:0016874">
    <property type="term" value="F:ligase activity"/>
    <property type="evidence" value="ECO:0007669"/>
    <property type="project" value="UniProtKB-KW"/>
</dbReference>
<accession>A0A380T982</accession>
<evidence type="ECO:0000313" key="10">
    <source>
        <dbReference type="EMBL" id="SUS03286.1"/>
    </source>
</evidence>
<comment type="similarity">
    <text evidence="7">Belongs to the QueC family.</text>
</comment>
<evidence type="ECO:0000256" key="1">
    <source>
        <dbReference type="ARBA" id="ARBA00005061"/>
    </source>
</evidence>
<gene>
    <name evidence="10" type="ORF">DF3PB_10039</name>
</gene>
<proteinExistence type="inferred from homology"/>
<organism evidence="10">
    <name type="scientific">metagenome</name>
    <dbReference type="NCBI Taxonomy" id="256318"/>
    <lineage>
        <taxon>unclassified sequences</taxon>
        <taxon>metagenomes</taxon>
    </lineage>
</organism>
<evidence type="ECO:0000256" key="9">
    <source>
        <dbReference type="ARBA" id="ARBA00047890"/>
    </source>
</evidence>
<evidence type="ECO:0000256" key="8">
    <source>
        <dbReference type="ARBA" id="ARBA00039149"/>
    </source>
</evidence>
<sequence>MLLKQGYGVGGLFIDYGQAAAEHEALAVRRIADQLSIPLMKTSITGLPPFGPGELAGRNAFFVFTALLATRGQPGLIAVGIHDGTPYYDCSTRFVDSIGTLVAEHTDGKTSVIAPFLRWSKKDVVEYFRSTGLPFEMTYSCEAGATPPCGRCASCRDREALGC</sequence>
<keyword evidence="6" id="KW-0067">ATP-binding</keyword>
<dbReference type="EC" id="6.3.4.20" evidence="8"/>
<keyword evidence="4" id="KW-0547">Nucleotide-binding</keyword>
<evidence type="ECO:0000256" key="7">
    <source>
        <dbReference type="ARBA" id="ARBA00037993"/>
    </source>
</evidence>
<keyword evidence="2 10" id="KW-0436">Ligase</keyword>
<name>A0A380T982_9ZZZZ</name>
<protein>
    <recommendedName>
        <fullName evidence="8">7-cyano-7-deazaguanine synthase</fullName>
        <ecNumber evidence="8">6.3.4.20</ecNumber>
    </recommendedName>
</protein>
<evidence type="ECO:0000256" key="6">
    <source>
        <dbReference type="ARBA" id="ARBA00022840"/>
    </source>
</evidence>
<dbReference type="AlphaFoldDB" id="A0A380T982"/>
<dbReference type="PANTHER" id="PTHR42914">
    <property type="entry name" value="7-CYANO-7-DEAZAGUANINE SYNTHASE"/>
    <property type="match status" value="1"/>
</dbReference>
<dbReference type="GO" id="GO:0046872">
    <property type="term" value="F:metal ion binding"/>
    <property type="evidence" value="ECO:0007669"/>
    <property type="project" value="UniProtKB-KW"/>
</dbReference>
<dbReference type="EMBL" id="UIDG01000001">
    <property type="protein sequence ID" value="SUS03286.1"/>
    <property type="molecule type" value="Genomic_DNA"/>
</dbReference>
<evidence type="ECO:0000256" key="4">
    <source>
        <dbReference type="ARBA" id="ARBA00022741"/>
    </source>
</evidence>
<comment type="pathway">
    <text evidence="1">Purine metabolism; 7-cyano-7-deazaguanine biosynthesis.</text>
</comment>
<keyword evidence="3" id="KW-0479">Metal-binding</keyword>